<proteinExistence type="predicted"/>
<evidence type="ECO:0000313" key="2">
    <source>
        <dbReference type="Proteomes" id="UP000625574"/>
    </source>
</evidence>
<keyword evidence="2" id="KW-1185">Reference proteome</keyword>
<dbReference type="Proteomes" id="UP000625574">
    <property type="component" value="Unassembled WGS sequence"/>
</dbReference>
<accession>A0ABS0VYI6</accession>
<dbReference type="EMBL" id="JAEIOT010000015">
    <property type="protein sequence ID" value="MBI9001491.1"/>
    <property type="molecule type" value="Genomic_DNA"/>
</dbReference>
<reference evidence="1 2" key="1">
    <citation type="submission" date="2020-12" db="EMBL/GenBank/DDBJ databases">
        <title>Genome public.</title>
        <authorList>
            <person name="Sun Q."/>
        </authorList>
    </citation>
    <scope>NUCLEOTIDE SEQUENCE [LARGE SCALE GENOMIC DNA]</scope>
    <source>
        <strain evidence="1 2">CCM 8864</strain>
    </source>
</reference>
<organism evidence="1 2">
    <name type="scientific">Corynebacterium marambiense</name>
    <dbReference type="NCBI Taxonomy" id="2765364"/>
    <lineage>
        <taxon>Bacteria</taxon>
        <taxon>Bacillati</taxon>
        <taxon>Actinomycetota</taxon>
        <taxon>Actinomycetes</taxon>
        <taxon>Mycobacteriales</taxon>
        <taxon>Corynebacteriaceae</taxon>
        <taxon>Corynebacterium</taxon>
    </lineage>
</organism>
<name>A0ABS0VYI6_9CORY</name>
<evidence type="ECO:0000313" key="1">
    <source>
        <dbReference type="EMBL" id="MBI9001491.1"/>
    </source>
</evidence>
<protein>
    <submittedName>
        <fullName evidence="1">Uncharacterized protein</fullName>
    </submittedName>
</protein>
<sequence length="133" mass="14979">MSEHTNPEHRNITSTPDYLPELGATALPSGCTLYGTGHSVHWIRMNHAASGDWEPAVILGARENHLIFTHGDTKERRWNHDPERLRAIADLIMLEPDAEVLWSDRYSILKVTIGTKAWLLGLDEQDGSPCQKQ</sequence>
<dbReference type="RefSeq" id="WP_198736946.1">
    <property type="nucleotide sequence ID" value="NZ_JAEIOT010000015.1"/>
</dbReference>
<comment type="caution">
    <text evidence="1">The sequence shown here is derived from an EMBL/GenBank/DDBJ whole genome shotgun (WGS) entry which is preliminary data.</text>
</comment>
<gene>
    <name evidence="1" type="ORF">JDV76_11040</name>
</gene>